<dbReference type="PANTHER" id="PTHR33495:SF2">
    <property type="entry name" value="ANTI-SIGMA FACTOR ANTAGONIST TM_1081-RELATED"/>
    <property type="match status" value="1"/>
</dbReference>
<feature type="compositionally biased region" description="Low complexity" evidence="3">
    <location>
        <begin position="1"/>
        <end position="23"/>
    </location>
</feature>
<dbReference type="InterPro" id="IPR058548">
    <property type="entry name" value="MlaB-like_STAS"/>
</dbReference>
<dbReference type="CDD" id="cd07043">
    <property type="entry name" value="STAS_anti-anti-sigma_factors"/>
    <property type="match status" value="1"/>
</dbReference>
<dbReference type="AlphaFoldDB" id="A0A918M1Q4"/>
<reference evidence="5" key="1">
    <citation type="journal article" date="2014" name="Int. J. Syst. Evol. Microbiol.">
        <title>Complete genome sequence of Corynebacterium casei LMG S-19264T (=DSM 44701T), isolated from a smear-ripened cheese.</title>
        <authorList>
            <consortium name="US DOE Joint Genome Institute (JGI-PGF)"/>
            <person name="Walter F."/>
            <person name="Albersmeier A."/>
            <person name="Kalinowski J."/>
            <person name="Ruckert C."/>
        </authorList>
    </citation>
    <scope>NUCLEOTIDE SEQUENCE</scope>
    <source>
        <strain evidence="5">JCM 4125</strain>
    </source>
</reference>
<dbReference type="Proteomes" id="UP000646776">
    <property type="component" value="Unassembled WGS sequence"/>
</dbReference>
<dbReference type="NCBIfam" id="TIGR00377">
    <property type="entry name" value="ant_ant_sig"/>
    <property type="match status" value="1"/>
</dbReference>
<keyword evidence="6" id="KW-1185">Reference proteome</keyword>
<dbReference type="PROSITE" id="PS50801">
    <property type="entry name" value="STAS"/>
    <property type="match status" value="1"/>
</dbReference>
<protein>
    <recommendedName>
        <fullName evidence="2">Anti-sigma factor antagonist</fullName>
    </recommendedName>
</protein>
<comment type="caution">
    <text evidence="5">The sequence shown here is derived from an EMBL/GenBank/DDBJ whole genome shotgun (WGS) entry which is preliminary data.</text>
</comment>
<feature type="region of interest" description="Disordered" evidence="3">
    <location>
        <begin position="131"/>
        <end position="156"/>
    </location>
</feature>
<reference evidence="5" key="2">
    <citation type="submission" date="2020-09" db="EMBL/GenBank/DDBJ databases">
        <authorList>
            <person name="Sun Q."/>
            <person name="Ohkuma M."/>
        </authorList>
    </citation>
    <scope>NUCLEOTIDE SEQUENCE</scope>
    <source>
        <strain evidence="5">JCM 4125</strain>
    </source>
</reference>
<dbReference type="Gene3D" id="3.30.750.24">
    <property type="entry name" value="STAS domain"/>
    <property type="match status" value="1"/>
</dbReference>
<evidence type="ECO:0000313" key="5">
    <source>
        <dbReference type="EMBL" id="GGT98740.1"/>
    </source>
</evidence>
<dbReference type="InterPro" id="IPR036513">
    <property type="entry name" value="STAS_dom_sf"/>
</dbReference>
<gene>
    <name evidence="5" type="ORF">GCM10010226_89950</name>
</gene>
<accession>A0A918M1Q4</accession>
<evidence type="ECO:0000256" key="3">
    <source>
        <dbReference type="SAM" id="MobiDB-lite"/>
    </source>
</evidence>
<dbReference type="InterPro" id="IPR003658">
    <property type="entry name" value="Anti-sigma_ant"/>
</dbReference>
<proteinExistence type="inferred from homology"/>
<organism evidence="5 6">
    <name type="scientific">Streptomyces phaeofaciens</name>
    <dbReference type="NCBI Taxonomy" id="68254"/>
    <lineage>
        <taxon>Bacteria</taxon>
        <taxon>Bacillati</taxon>
        <taxon>Actinomycetota</taxon>
        <taxon>Actinomycetes</taxon>
        <taxon>Kitasatosporales</taxon>
        <taxon>Streptomycetaceae</taxon>
        <taxon>Streptomyces</taxon>
    </lineage>
</organism>
<feature type="region of interest" description="Disordered" evidence="3">
    <location>
        <begin position="1"/>
        <end position="30"/>
    </location>
</feature>
<dbReference type="PANTHER" id="PTHR33495">
    <property type="entry name" value="ANTI-SIGMA FACTOR ANTAGONIST TM_1081-RELATED-RELATED"/>
    <property type="match status" value="1"/>
</dbReference>
<dbReference type="SUPFAM" id="SSF52091">
    <property type="entry name" value="SpoIIaa-like"/>
    <property type="match status" value="1"/>
</dbReference>
<evidence type="ECO:0000259" key="4">
    <source>
        <dbReference type="PROSITE" id="PS50801"/>
    </source>
</evidence>
<evidence type="ECO:0000313" key="6">
    <source>
        <dbReference type="Proteomes" id="UP000646776"/>
    </source>
</evidence>
<dbReference type="Pfam" id="PF13466">
    <property type="entry name" value="STAS_2"/>
    <property type="match status" value="1"/>
</dbReference>
<dbReference type="RefSeq" id="WP_189718374.1">
    <property type="nucleotide sequence ID" value="NZ_BMSA01000058.1"/>
</dbReference>
<evidence type="ECO:0000256" key="1">
    <source>
        <dbReference type="ARBA" id="ARBA00009013"/>
    </source>
</evidence>
<comment type="similarity">
    <text evidence="1 2">Belongs to the anti-sigma-factor antagonist family.</text>
</comment>
<dbReference type="InterPro" id="IPR002645">
    <property type="entry name" value="STAS_dom"/>
</dbReference>
<feature type="domain" description="STAS" evidence="4">
    <location>
        <begin position="27"/>
        <end position="118"/>
    </location>
</feature>
<dbReference type="EMBL" id="BMSA01000058">
    <property type="protein sequence ID" value="GGT98740.1"/>
    <property type="molecule type" value="Genomic_DNA"/>
</dbReference>
<dbReference type="GO" id="GO:0043856">
    <property type="term" value="F:anti-sigma factor antagonist activity"/>
    <property type="evidence" value="ECO:0007669"/>
    <property type="project" value="InterPro"/>
</dbReference>
<sequence length="156" mass="16468">MTTATAVRSLSSASTVSQSSAQRPQGLLISTSREGSSTVVRVQGELDIATAPCLRQVLRSCADRREDITLDLRRLDFIDASGLRPVVAAHRRAARQGSTFAVRGPSAAVRRVLTLTRLEGLVDDSCDIAVDDQPDRSTGTAPTPGVGEVHMVGQAA</sequence>
<name>A0A918M1Q4_9ACTN</name>
<evidence type="ECO:0000256" key="2">
    <source>
        <dbReference type="RuleBase" id="RU003749"/>
    </source>
</evidence>